<name>D4H151_DENA2</name>
<proteinExistence type="predicted"/>
<evidence type="ECO:0000256" key="1">
    <source>
        <dbReference type="ARBA" id="ARBA00022491"/>
    </source>
</evidence>
<keyword evidence="3" id="KW-0238">DNA-binding</keyword>
<dbReference type="PROSITE" id="PS50937">
    <property type="entry name" value="HTH_MERR_2"/>
    <property type="match status" value="1"/>
</dbReference>
<dbReference type="KEGG" id="dap:Dacet_1951"/>
<protein>
    <submittedName>
        <fullName evidence="6">Transcriptional regulator, MerR family</fullName>
    </submittedName>
</protein>
<dbReference type="SMART" id="SM00422">
    <property type="entry name" value="HTH_MERR"/>
    <property type="match status" value="1"/>
</dbReference>
<dbReference type="OrthoDB" id="9773308at2"/>
<dbReference type="STRING" id="522772.Dacet_1951"/>
<dbReference type="eggNOG" id="COG0789">
    <property type="taxonomic scope" value="Bacteria"/>
</dbReference>
<accession>D4H151</accession>
<reference evidence="6 7" key="1">
    <citation type="journal article" date="2010" name="Stand. Genomic Sci.">
        <title>Complete genome sequence of Denitrovibrio acetiphilus type strain (N2460).</title>
        <authorList>
            <person name="Kiss H."/>
            <person name="Lang E."/>
            <person name="Lapidus A."/>
            <person name="Copeland A."/>
            <person name="Nolan M."/>
            <person name="Glavina Del Rio T."/>
            <person name="Chen F."/>
            <person name="Lucas S."/>
            <person name="Tice H."/>
            <person name="Cheng J.F."/>
            <person name="Han C."/>
            <person name="Goodwin L."/>
            <person name="Pitluck S."/>
            <person name="Liolios K."/>
            <person name="Pati A."/>
            <person name="Ivanova N."/>
            <person name="Mavromatis K."/>
            <person name="Chen A."/>
            <person name="Palaniappan K."/>
            <person name="Land M."/>
            <person name="Hauser L."/>
            <person name="Chang Y.J."/>
            <person name="Jeffries C.D."/>
            <person name="Detter J.C."/>
            <person name="Brettin T."/>
            <person name="Spring S."/>
            <person name="Rohde M."/>
            <person name="Goker M."/>
            <person name="Woyke T."/>
            <person name="Bristow J."/>
            <person name="Eisen J.A."/>
            <person name="Markowitz V."/>
            <person name="Hugenholtz P."/>
            <person name="Kyrpides N.C."/>
            <person name="Klenk H.P."/>
        </authorList>
    </citation>
    <scope>NUCLEOTIDE SEQUENCE [LARGE SCALE GENOMIC DNA]</scope>
    <source>
        <strain evidence="7">DSM 12809 / NBRC 114555 / N2460</strain>
    </source>
</reference>
<gene>
    <name evidence="6" type="ordered locus">Dacet_1951</name>
</gene>
<dbReference type="GO" id="GO:0003677">
    <property type="term" value="F:DNA binding"/>
    <property type="evidence" value="ECO:0007669"/>
    <property type="project" value="UniProtKB-KW"/>
</dbReference>
<dbReference type="HOGENOM" id="CLU_065103_3_0_0"/>
<dbReference type="InterPro" id="IPR009061">
    <property type="entry name" value="DNA-bd_dom_put_sf"/>
</dbReference>
<feature type="domain" description="HTH merR-type" evidence="5">
    <location>
        <begin position="2"/>
        <end position="71"/>
    </location>
</feature>
<dbReference type="InParanoid" id="D4H151"/>
<evidence type="ECO:0000256" key="4">
    <source>
        <dbReference type="ARBA" id="ARBA00023163"/>
    </source>
</evidence>
<dbReference type="Gene3D" id="1.10.1660.10">
    <property type="match status" value="1"/>
</dbReference>
<dbReference type="Pfam" id="PF13411">
    <property type="entry name" value="MerR_1"/>
    <property type="match status" value="1"/>
</dbReference>
<keyword evidence="4" id="KW-0804">Transcription</keyword>
<dbReference type="InterPro" id="IPR000551">
    <property type="entry name" value="MerR-type_HTH_dom"/>
</dbReference>
<dbReference type="RefSeq" id="WP_013011224.1">
    <property type="nucleotide sequence ID" value="NC_013943.1"/>
</dbReference>
<keyword evidence="2" id="KW-0805">Transcription regulation</keyword>
<evidence type="ECO:0000313" key="6">
    <source>
        <dbReference type="EMBL" id="ADD68714.1"/>
    </source>
</evidence>
<dbReference type="EMBL" id="CP001968">
    <property type="protein sequence ID" value="ADD68714.1"/>
    <property type="molecule type" value="Genomic_DNA"/>
</dbReference>
<dbReference type="PANTHER" id="PTHR30204:SF69">
    <property type="entry name" value="MERR-FAMILY TRANSCRIPTIONAL REGULATOR"/>
    <property type="match status" value="1"/>
</dbReference>
<dbReference type="GO" id="GO:0003700">
    <property type="term" value="F:DNA-binding transcription factor activity"/>
    <property type="evidence" value="ECO:0007669"/>
    <property type="project" value="InterPro"/>
</dbReference>
<dbReference type="AlphaFoldDB" id="D4H151"/>
<dbReference type="CDD" id="cd00592">
    <property type="entry name" value="HTH_MerR-like"/>
    <property type="match status" value="1"/>
</dbReference>
<dbReference type="InterPro" id="IPR047057">
    <property type="entry name" value="MerR_fam"/>
</dbReference>
<evidence type="ECO:0000259" key="5">
    <source>
        <dbReference type="PROSITE" id="PS50937"/>
    </source>
</evidence>
<evidence type="ECO:0000256" key="2">
    <source>
        <dbReference type="ARBA" id="ARBA00023015"/>
    </source>
</evidence>
<evidence type="ECO:0000256" key="3">
    <source>
        <dbReference type="ARBA" id="ARBA00023125"/>
    </source>
</evidence>
<keyword evidence="1" id="KW-0678">Repressor</keyword>
<organism evidence="6 7">
    <name type="scientific">Denitrovibrio acetiphilus (strain DSM 12809 / NBRC 114555 / N2460)</name>
    <dbReference type="NCBI Taxonomy" id="522772"/>
    <lineage>
        <taxon>Bacteria</taxon>
        <taxon>Pseudomonadati</taxon>
        <taxon>Deferribacterota</taxon>
        <taxon>Deferribacteres</taxon>
        <taxon>Deferribacterales</taxon>
        <taxon>Geovibrionaceae</taxon>
        <taxon>Denitrovibrio</taxon>
    </lineage>
</organism>
<sequence>MKLKINDIAKLFDCTTEAIRYYEKEGILVPERDPENNYRYYTVQHLKLLAKCAFLRSADFSVKEITEIMTEGTINNIGQRMADKELELVKESERLLRISQTLANCRKKIESIPSKLNTFTVTENPEFIYLINQHNKNIYQNYALSELISKWLKNFPEVKLCVLVKQEDLIQKDSLSRYHGYGVQASLVDVQKFEQAGLSKRLKPRKCLYTIQAFTITKESRLASTRLMMDYIKQNNYIVNGDMFGTQLFIDQEYFLDPDIPKGNLYYEYWIPIE</sequence>
<keyword evidence="7" id="KW-1185">Reference proteome</keyword>
<dbReference type="PANTHER" id="PTHR30204">
    <property type="entry name" value="REDOX-CYCLING DRUG-SENSING TRANSCRIPTIONAL ACTIVATOR SOXR"/>
    <property type="match status" value="1"/>
</dbReference>
<evidence type="ECO:0000313" key="7">
    <source>
        <dbReference type="Proteomes" id="UP000002012"/>
    </source>
</evidence>
<dbReference type="Proteomes" id="UP000002012">
    <property type="component" value="Chromosome"/>
</dbReference>
<dbReference type="SUPFAM" id="SSF46955">
    <property type="entry name" value="Putative DNA-binding domain"/>
    <property type="match status" value="1"/>
</dbReference>
<dbReference type="PaxDb" id="522772-Dacet_1951"/>